<keyword evidence="2" id="KW-0812">Transmembrane</keyword>
<gene>
    <name evidence="4" type="ORF">GCM10022380_46760</name>
</gene>
<feature type="transmembrane region" description="Helical" evidence="2">
    <location>
        <begin position="183"/>
        <end position="200"/>
    </location>
</feature>
<feature type="transmembrane region" description="Helical" evidence="2">
    <location>
        <begin position="91"/>
        <end position="110"/>
    </location>
</feature>
<dbReference type="InterPro" id="IPR027383">
    <property type="entry name" value="Znf_put"/>
</dbReference>
<accession>A0ABP7IMS0</accession>
<evidence type="ECO:0000313" key="4">
    <source>
        <dbReference type="EMBL" id="GAA3822363.1"/>
    </source>
</evidence>
<evidence type="ECO:0000256" key="2">
    <source>
        <dbReference type="SAM" id="Phobius"/>
    </source>
</evidence>
<name>A0ABP7IMS0_9PSEU</name>
<keyword evidence="5" id="KW-1185">Reference proteome</keyword>
<sequence length="250" mass="26594">MRADDNANMDCATAREAISANLDGEDPGVDPVALDEHVSRCAACLTWQDEAAAVTRLVRLEPAAASPDVSARVLAHAPATARPVRLDWPRLALVLTAIAQLSIVVSLLFVPQRMADGMAVQPGSHLEHEAAAFNFAIAIALLWAAAKPRQARSQLPVLLSFAAVLVGLSVLDLVAGRVGWERLASHLPLLFGLFCAVLVARRDGRRPWPGNRAGAEPASRTSTGETGRDLAEPSAQSRKYQPPAARRNVA</sequence>
<evidence type="ECO:0000313" key="5">
    <source>
        <dbReference type="Proteomes" id="UP001501624"/>
    </source>
</evidence>
<evidence type="ECO:0000259" key="3">
    <source>
        <dbReference type="Pfam" id="PF13490"/>
    </source>
</evidence>
<keyword evidence="2" id="KW-0472">Membrane</keyword>
<comment type="caution">
    <text evidence="4">The sequence shown here is derived from an EMBL/GenBank/DDBJ whole genome shotgun (WGS) entry which is preliminary data.</text>
</comment>
<reference evidence="5" key="1">
    <citation type="journal article" date="2019" name="Int. J. Syst. Evol. Microbiol.">
        <title>The Global Catalogue of Microorganisms (GCM) 10K type strain sequencing project: providing services to taxonomists for standard genome sequencing and annotation.</title>
        <authorList>
            <consortium name="The Broad Institute Genomics Platform"/>
            <consortium name="The Broad Institute Genome Sequencing Center for Infectious Disease"/>
            <person name="Wu L."/>
            <person name="Ma J."/>
        </authorList>
    </citation>
    <scope>NUCLEOTIDE SEQUENCE [LARGE SCALE GENOMIC DNA]</scope>
    <source>
        <strain evidence="5">JCM 17017</strain>
    </source>
</reference>
<proteinExistence type="predicted"/>
<dbReference type="Pfam" id="PF13490">
    <property type="entry name" value="zf-HC2"/>
    <property type="match status" value="1"/>
</dbReference>
<feature type="transmembrane region" description="Helical" evidence="2">
    <location>
        <begin position="130"/>
        <end position="146"/>
    </location>
</feature>
<dbReference type="EMBL" id="BAABCM010000006">
    <property type="protein sequence ID" value="GAA3822363.1"/>
    <property type="molecule type" value="Genomic_DNA"/>
</dbReference>
<feature type="region of interest" description="Disordered" evidence="1">
    <location>
        <begin position="208"/>
        <end position="250"/>
    </location>
</feature>
<evidence type="ECO:0000256" key="1">
    <source>
        <dbReference type="SAM" id="MobiDB-lite"/>
    </source>
</evidence>
<protein>
    <recommendedName>
        <fullName evidence="3">Putative zinc-finger domain-containing protein</fullName>
    </recommendedName>
</protein>
<dbReference type="Proteomes" id="UP001501624">
    <property type="component" value="Unassembled WGS sequence"/>
</dbReference>
<organism evidence="4 5">
    <name type="scientific">Amycolatopsis tucumanensis</name>
    <dbReference type="NCBI Taxonomy" id="401106"/>
    <lineage>
        <taxon>Bacteria</taxon>
        <taxon>Bacillati</taxon>
        <taxon>Actinomycetota</taxon>
        <taxon>Actinomycetes</taxon>
        <taxon>Pseudonocardiales</taxon>
        <taxon>Pseudonocardiaceae</taxon>
        <taxon>Amycolatopsis</taxon>
    </lineage>
</organism>
<keyword evidence="2" id="KW-1133">Transmembrane helix</keyword>
<feature type="domain" description="Putative zinc-finger" evidence="3">
    <location>
        <begin position="11"/>
        <end position="44"/>
    </location>
</feature>
<feature type="transmembrane region" description="Helical" evidence="2">
    <location>
        <begin position="158"/>
        <end position="177"/>
    </location>
</feature>